<dbReference type="SFLD" id="SFLDS00003">
    <property type="entry name" value="Haloacid_Dehalogenase"/>
    <property type="match status" value="1"/>
</dbReference>
<dbReference type="KEGG" id="parq:DSM112329_00599"/>
<dbReference type="SFLD" id="SFLDG01129">
    <property type="entry name" value="C1.5:_HAD__Beta-PGM__Phosphata"/>
    <property type="match status" value="1"/>
</dbReference>
<dbReference type="PRINTS" id="PR00413">
    <property type="entry name" value="HADHALOGNASE"/>
</dbReference>
<gene>
    <name evidence="1" type="primary">vldH</name>
    <name evidence="1" type="ORF">DSM112329_00599</name>
</gene>
<dbReference type="NCBIfam" id="TIGR01509">
    <property type="entry name" value="HAD-SF-IA-v3"/>
    <property type="match status" value="1"/>
</dbReference>
<accession>A0AAU7AQ17</accession>
<sequence length="227" mass="23706">MTPRLPPARPLAVVFDNDGLLLDTEEAWTRAEETLWARRGLTFTLEQKLTLIGSSGPVLQGKLEALLGEPAGTGPALVDELHELVMEEALKPVNPRPGALALIARLQELGLPLAVASNSPRVFLDRVLTGAGLHEPGAPFLATIAGDEVANYKPAPDIYLEACSRLGVAPADAIAFEDSPPGVAAARAAGIHVVGVPYVADTELPEADATAPALDHPSVLALFETPA</sequence>
<dbReference type="RefSeq" id="WP_354700330.1">
    <property type="nucleotide sequence ID" value="NZ_CP114014.1"/>
</dbReference>
<dbReference type="GO" id="GO:0016787">
    <property type="term" value="F:hydrolase activity"/>
    <property type="evidence" value="ECO:0007669"/>
    <property type="project" value="UniProtKB-KW"/>
</dbReference>
<name>A0AAU7AQ17_9ACTN</name>
<evidence type="ECO:0000313" key="1">
    <source>
        <dbReference type="EMBL" id="XAY03778.1"/>
    </source>
</evidence>
<dbReference type="InterPro" id="IPR023214">
    <property type="entry name" value="HAD_sf"/>
</dbReference>
<dbReference type="Pfam" id="PF00702">
    <property type="entry name" value="Hydrolase"/>
    <property type="match status" value="1"/>
</dbReference>
<dbReference type="Gene3D" id="3.40.50.1000">
    <property type="entry name" value="HAD superfamily/HAD-like"/>
    <property type="match status" value="1"/>
</dbReference>
<dbReference type="InterPro" id="IPR023198">
    <property type="entry name" value="PGP-like_dom2"/>
</dbReference>
<dbReference type="Gene3D" id="1.10.150.240">
    <property type="entry name" value="Putative phosphatase, domain 2"/>
    <property type="match status" value="1"/>
</dbReference>
<protein>
    <submittedName>
        <fullName evidence="1">Validoxylamine A 7'-phosphate phosphatase</fullName>
        <ecNumber evidence="1">3.1.3.101</ecNumber>
    </submittedName>
</protein>
<proteinExistence type="predicted"/>
<dbReference type="InterPro" id="IPR006439">
    <property type="entry name" value="HAD-SF_hydro_IA"/>
</dbReference>
<dbReference type="AlphaFoldDB" id="A0AAU7AQ17"/>
<organism evidence="1">
    <name type="scientific">Paraconexibacter sp. AEG42_29</name>
    <dbReference type="NCBI Taxonomy" id="2997339"/>
    <lineage>
        <taxon>Bacteria</taxon>
        <taxon>Bacillati</taxon>
        <taxon>Actinomycetota</taxon>
        <taxon>Thermoleophilia</taxon>
        <taxon>Solirubrobacterales</taxon>
        <taxon>Paraconexibacteraceae</taxon>
        <taxon>Paraconexibacter</taxon>
    </lineage>
</organism>
<reference evidence="1" key="1">
    <citation type="submission" date="2022-12" db="EMBL/GenBank/DDBJ databases">
        <title>Paraconexibacter alkalitolerans sp. nov. and Baekduia alba sp. nov., isolated from soil and emended description of the genera Paraconexibacter (Chun et al., 2020) and Baekduia (An et al., 2020).</title>
        <authorList>
            <person name="Vieira S."/>
            <person name="Huber K.J."/>
            <person name="Geppert A."/>
            <person name="Wolf J."/>
            <person name="Neumann-Schaal M."/>
            <person name="Muesken M."/>
            <person name="Overmann J."/>
        </authorList>
    </citation>
    <scope>NUCLEOTIDE SEQUENCE</scope>
    <source>
        <strain evidence="1">AEG42_29</strain>
    </source>
</reference>
<dbReference type="InterPro" id="IPR036412">
    <property type="entry name" value="HAD-like_sf"/>
</dbReference>
<dbReference type="EMBL" id="CP114014">
    <property type="protein sequence ID" value="XAY03778.1"/>
    <property type="molecule type" value="Genomic_DNA"/>
</dbReference>
<dbReference type="PANTHER" id="PTHR18901:SF38">
    <property type="entry name" value="PSEUDOURIDINE-5'-PHOSPHATASE"/>
    <property type="match status" value="1"/>
</dbReference>
<keyword evidence="1" id="KW-0378">Hydrolase</keyword>
<dbReference type="PANTHER" id="PTHR18901">
    <property type="entry name" value="2-DEOXYGLUCOSE-6-PHOSPHATE PHOSPHATASE 2"/>
    <property type="match status" value="1"/>
</dbReference>
<dbReference type="SUPFAM" id="SSF56784">
    <property type="entry name" value="HAD-like"/>
    <property type="match status" value="1"/>
</dbReference>
<dbReference type="EC" id="3.1.3.101" evidence="1"/>